<accession>A0A5B7G8L3</accession>
<keyword evidence="4" id="KW-1185">Reference proteome</keyword>
<evidence type="ECO:0000256" key="1">
    <source>
        <dbReference type="SAM" id="MobiDB-lite"/>
    </source>
</evidence>
<keyword evidence="2" id="KW-0472">Membrane</keyword>
<evidence type="ECO:0000313" key="4">
    <source>
        <dbReference type="Proteomes" id="UP000324222"/>
    </source>
</evidence>
<gene>
    <name evidence="3" type="ORF">E2C01_049204</name>
</gene>
<dbReference type="AlphaFoldDB" id="A0A5B7G8L3"/>
<comment type="caution">
    <text evidence="3">The sequence shown here is derived from an EMBL/GenBank/DDBJ whole genome shotgun (WGS) entry which is preliminary data.</text>
</comment>
<sequence length="106" mass="11436">MHDLRCAGNKAQNTVGALSVQTCGCSQQLPNGVGGLLIIILLGNTPVGPSALFHPAGRRRVREREKEKEDGRETRDAIPPSRDATGHATSPRPKAESPEVPPWFFL</sequence>
<feature type="transmembrane region" description="Helical" evidence="2">
    <location>
        <begin position="36"/>
        <end position="56"/>
    </location>
</feature>
<reference evidence="3 4" key="1">
    <citation type="submission" date="2019-05" db="EMBL/GenBank/DDBJ databases">
        <title>Another draft genome of Portunus trituberculatus and its Hox gene families provides insights of decapod evolution.</title>
        <authorList>
            <person name="Jeong J.-H."/>
            <person name="Song I."/>
            <person name="Kim S."/>
            <person name="Choi T."/>
            <person name="Kim D."/>
            <person name="Ryu S."/>
            <person name="Kim W."/>
        </authorList>
    </citation>
    <scope>NUCLEOTIDE SEQUENCE [LARGE SCALE GENOMIC DNA]</scope>
    <source>
        <tissue evidence="3">Muscle</tissue>
    </source>
</reference>
<feature type="compositionally biased region" description="Basic and acidic residues" evidence="1">
    <location>
        <begin position="62"/>
        <end position="76"/>
    </location>
</feature>
<organism evidence="3 4">
    <name type="scientific">Portunus trituberculatus</name>
    <name type="common">Swimming crab</name>
    <name type="synonym">Neptunus trituberculatus</name>
    <dbReference type="NCBI Taxonomy" id="210409"/>
    <lineage>
        <taxon>Eukaryota</taxon>
        <taxon>Metazoa</taxon>
        <taxon>Ecdysozoa</taxon>
        <taxon>Arthropoda</taxon>
        <taxon>Crustacea</taxon>
        <taxon>Multicrustacea</taxon>
        <taxon>Malacostraca</taxon>
        <taxon>Eumalacostraca</taxon>
        <taxon>Eucarida</taxon>
        <taxon>Decapoda</taxon>
        <taxon>Pleocyemata</taxon>
        <taxon>Brachyura</taxon>
        <taxon>Eubrachyura</taxon>
        <taxon>Portunoidea</taxon>
        <taxon>Portunidae</taxon>
        <taxon>Portuninae</taxon>
        <taxon>Portunus</taxon>
    </lineage>
</organism>
<feature type="region of interest" description="Disordered" evidence="1">
    <location>
        <begin position="51"/>
        <end position="106"/>
    </location>
</feature>
<evidence type="ECO:0000256" key="2">
    <source>
        <dbReference type="SAM" id="Phobius"/>
    </source>
</evidence>
<keyword evidence="2" id="KW-0812">Transmembrane</keyword>
<proteinExistence type="predicted"/>
<protein>
    <submittedName>
        <fullName evidence="3">Uncharacterized protein</fullName>
    </submittedName>
</protein>
<keyword evidence="2" id="KW-1133">Transmembrane helix</keyword>
<dbReference type="Proteomes" id="UP000324222">
    <property type="component" value="Unassembled WGS sequence"/>
</dbReference>
<name>A0A5B7G8L3_PORTR</name>
<evidence type="ECO:0000313" key="3">
    <source>
        <dbReference type="EMBL" id="MPC55272.1"/>
    </source>
</evidence>
<dbReference type="EMBL" id="VSRR010013036">
    <property type="protein sequence ID" value="MPC55272.1"/>
    <property type="molecule type" value="Genomic_DNA"/>
</dbReference>